<evidence type="ECO:0000313" key="2">
    <source>
        <dbReference type="EMBL" id="MPN27658.1"/>
    </source>
</evidence>
<proteinExistence type="predicted"/>
<comment type="caution">
    <text evidence="2">The sequence shown here is derived from an EMBL/GenBank/DDBJ whole genome shotgun (WGS) entry which is preliminary data.</text>
</comment>
<organism evidence="2">
    <name type="scientific">bioreactor metagenome</name>
    <dbReference type="NCBI Taxonomy" id="1076179"/>
    <lineage>
        <taxon>unclassified sequences</taxon>
        <taxon>metagenomes</taxon>
        <taxon>ecological metagenomes</taxon>
    </lineage>
</organism>
<protein>
    <submittedName>
        <fullName evidence="2">Uncharacterized protein</fullName>
    </submittedName>
</protein>
<name>A0A645GL56_9ZZZZ</name>
<accession>A0A645GL56</accession>
<sequence length="145" mass="16465">MAEVIVAENRRTQRSGSDQRADDRMLPAEIFLDITDEFIDFITDPALTRNSGQRDILAHHDELDIHIFGQLGGGDMRFAFQTHAQKLMQVGRHAADGRRVLNFQTPHETNLVQVKINSLEIKIHRQAGIVKFLFSDRAFSAVSRP</sequence>
<dbReference type="AlphaFoldDB" id="A0A645GL56"/>
<feature type="region of interest" description="Disordered" evidence="1">
    <location>
        <begin position="1"/>
        <end position="21"/>
    </location>
</feature>
<reference evidence="2" key="1">
    <citation type="submission" date="2019-08" db="EMBL/GenBank/DDBJ databases">
        <authorList>
            <person name="Kucharzyk K."/>
            <person name="Murdoch R.W."/>
            <person name="Higgins S."/>
            <person name="Loffler F."/>
        </authorList>
    </citation>
    <scope>NUCLEOTIDE SEQUENCE</scope>
</reference>
<dbReference type="EMBL" id="VSSQ01077643">
    <property type="protein sequence ID" value="MPN27658.1"/>
    <property type="molecule type" value="Genomic_DNA"/>
</dbReference>
<gene>
    <name evidence="2" type="ORF">SDC9_175092</name>
</gene>
<evidence type="ECO:0000256" key="1">
    <source>
        <dbReference type="SAM" id="MobiDB-lite"/>
    </source>
</evidence>